<feature type="transmembrane region" description="Helical" evidence="1">
    <location>
        <begin position="7"/>
        <end position="39"/>
    </location>
</feature>
<name>A0A6P7FGS4_DIAVI</name>
<protein>
    <submittedName>
        <fullName evidence="2">Uncharacterized protein LOC114330127</fullName>
    </submittedName>
</protein>
<dbReference type="AlphaFoldDB" id="A0A6P7FGS4"/>
<reference evidence="2" key="1">
    <citation type="submission" date="2025-08" db="UniProtKB">
        <authorList>
            <consortium name="RefSeq"/>
        </authorList>
    </citation>
    <scope>IDENTIFICATION</scope>
    <source>
        <tissue evidence="2">Whole insect</tissue>
    </source>
</reference>
<keyword evidence="1" id="KW-0812">Transmembrane</keyword>
<keyword evidence="1" id="KW-1133">Transmembrane helix</keyword>
<keyword evidence="1" id="KW-0472">Membrane</keyword>
<accession>A0A6P7FGS4</accession>
<dbReference type="InParanoid" id="A0A6P7FGS4"/>
<proteinExistence type="predicted"/>
<evidence type="ECO:0000256" key="1">
    <source>
        <dbReference type="SAM" id="Phobius"/>
    </source>
</evidence>
<organism evidence="2">
    <name type="scientific">Diabrotica virgifera virgifera</name>
    <name type="common">western corn rootworm</name>
    <dbReference type="NCBI Taxonomy" id="50390"/>
    <lineage>
        <taxon>Eukaryota</taxon>
        <taxon>Metazoa</taxon>
        <taxon>Ecdysozoa</taxon>
        <taxon>Arthropoda</taxon>
        <taxon>Hexapoda</taxon>
        <taxon>Insecta</taxon>
        <taxon>Pterygota</taxon>
        <taxon>Neoptera</taxon>
        <taxon>Endopterygota</taxon>
        <taxon>Coleoptera</taxon>
        <taxon>Polyphaga</taxon>
        <taxon>Cucujiformia</taxon>
        <taxon>Chrysomeloidea</taxon>
        <taxon>Chrysomelidae</taxon>
        <taxon>Galerucinae</taxon>
        <taxon>Diabroticina</taxon>
        <taxon>Diabroticites</taxon>
        <taxon>Diabrotica</taxon>
    </lineage>
</organism>
<gene>
    <name evidence="2" type="primary">LOC114330127</name>
</gene>
<dbReference type="RefSeq" id="XP_028135239.1">
    <property type="nucleotide sequence ID" value="XM_028279438.1"/>
</dbReference>
<evidence type="ECO:0000313" key="2">
    <source>
        <dbReference type="RefSeq" id="XP_028135239.1"/>
    </source>
</evidence>
<sequence>MNYWFKLFIFLVTIGFVKCSHFVKLIILAGLGLAGLWMVHTLAQDFSSIQNNGGETRDIYKRSVDRSSKSGIDWEKVLSRDPVGCARSFLCQLSATSEENLLEEEVKIMDLLRNTHQENTWANRLLQEAMKNGKQVKTPSQCMKIYRFCPYTSQMMTSLLKLFGRWFPKQNQFS</sequence>